<reference evidence="4" key="1">
    <citation type="journal article" date="2023" name="Mol. Phylogenet. Evol.">
        <title>Genome-scale phylogeny and comparative genomics of the fungal order Sordariales.</title>
        <authorList>
            <person name="Hensen N."/>
            <person name="Bonometti L."/>
            <person name="Westerberg I."/>
            <person name="Brannstrom I.O."/>
            <person name="Guillou S."/>
            <person name="Cros-Aarteil S."/>
            <person name="Calhoun S."/>
            <person name="Haridas S."/>
            <person name="Kuo A."/>
            <person name="Mondo S."/>
            <person name="Pangilinan J."/>
            <person name="Riley R."/>
            <person name="LaButti K."/>
            <person name="Andreopoulos B."/>
            <person name="Lipzen A."/>
            <person name="Chen C."/>
            <person name="Yan M."/>
            <person name="Daum C."/>
            <person name="Ng V."/>
            <person name="Clum A."/>
            <person name="Steindorff A."/>
            <person name="Ohm R.A."/>
            <person name="Martin F."/>
            <person name="Silar P."/>
            <person name="Natvig D.O."/>
            <person name="Lalanne C."/>
            <person name="Gautier V."/>
            <person name="Ament-Velasquez S.L."/>
            <person name="Kruys A."/>
            <person name="Hutchinson M.I."/>
            <person name="Powell A.J."/>
            <person name="Barry K."/>
            <person name="Miller A.N."/>
            <person name="Grigoriev I.V."/>
            <person name="Debuchy R."/>
            <person name="Gladieux P."/>
            <person name="Hiltunen Thoren M."/>
            <person name="Johannesson H."/>
        </authorList>
    </citation>
    <scope>NUCLEOTIDE SEQUENCE</scope>
    <source>
        <strain evidence="4">PSN324</strain>
    </source>
</reference>
<dbReference type="CDD" id="cd00067">
    <property type="entry name" value="GAL4"/>
    <property type="match status" value="1"/>
</dbReference>
<dbReference type="Gene3D" id="4.10.240.10">
    <property type="entry name" value="Zn(2)-C6 fungal-type DNA-binding domain"/>
    <property type="match status" value="1"/>
</dbReference>
<dbReference type="PROSITE" id="PS50048">
    <property type="entry name" value="ZN2_CY6_FUNGAL_2"/>
    <property type="match status" value="1"/>
</dbReference>
<organism evidence="4 5">
    <name type="scientific">Cladorrhinum samala</name>
    <dbReference type="NCBI Taxonomy" id="585594"/>
    <lineage>
        <taxon>Eukaryota</taxon>
        <taxon>Fungi</taxon>
        <taxon>Dikarya</taxon>
        <taxon>Ascomycota</taxon>
        <taxon>Pezizomycotina</taxon>
        <taxon>Sordariomycetes</taxon>
        <taxon>Sordariomycetidae</taxon>
        <taxon>Sordariales</taxon>
        <taxon>Podosporaceae</taxon>
        <taxon>Cladorrhinum</taxon>
    </lineage>
</organism>
<dbReference type="PANTHER" id="PTHR47256">
    <property type="entry name" value="ZN(II)2CYS6 TRANSCRIPTION FACTOR (EUROFUNG)-RELATED"/>
    <property type="match status" value="1"/>
</dbReference>
<evidence type="ECO:0000313" key="4">
    <source>
        <dbReference type="EMBL" id="KAK4457304.1"/>
    </source>
</evidence>
<dbReference type="Pfam" id="PF00172">
    <property type="entry name" value="Zn_clus"/>
    <property type="match status" value="1"/>
</dbReference>
<proteinExistence type="predicted"/>
<name>A0AAV9HAR7_9PEZI</name>
<evidence type="ECO:0000313" key="5">
    <source>
        <dbReference type="Proteomes" id="UP001321749"/>
    </source>
</evidence>
<dbReference type="InterPro" id="IPR001138">
    <property type="entry name" value="Zn2Cys6_DnaBD"/>
</dbReference>
<dbReference type="CDD" id="cd12148">
    <property type="entry name" value="fungal_TF_MHR"/>
    <property type="match status" value="1"/>
</dbReference>
<protein>
    <submittedName>
        <fullName evidence="4">N-terminal fungal transcription regulatory domain-protein</fullName>
    </submittedName>
</protein>
<dbReference type="GO" id="GO:0008270">
    <property type="term" value="F:zinc ion binding"/>
    <property type="evidence" value="ECO:0007669"/>
    <property type="project" value="InterPro"/>
</dbReference>
<dbReference type="InterPro" id="IPR036864">
    <property type="entry name" value="Zn2-C6_fun-type_DNA-bd_sf"/>
</dbReference>
<keyword evidence="1" id="KW-0539">Nucleus</keyword>
<sequence>MDPNPGQQPGGPPSASSDKLRPLLPALAPRNPSSAAGPSLTSSQYQLTARRRRSPAACAACRKRRIKCGGQRPRCHACASRNEPECSYDGEADETTAQAIKRKYGELQDHVDSHQKVIRALRSRPEDDAQAILARIRRGDDIDTIARHVDYGDLLLQVSLQPETRYRYVFPVHADMPAYLVKSGSPYLHSLLYDWTVGGAAGNASASASASAPDMSLDMYMKPYHAAEVIDAQLGAVQPSKWTSVCRDDEMMRRLLRAYFLQEYGTLTASRKDDFLEDMAQERHRLCSPLLAKRGTRHGLREYPDVSNRAELWNPGTLSYQFMAQARRLWDTEAGQDKLTTVQAGVIMNIIYMMCGLDKVGASYLAGAVAMGHNLGIFHGALRFRGQRMQDAATFTAWAVFGWQALAQFQYFRPPLIMTPPTRPLPDPVEKPGFYGEAQSDLFVIPNDAALYIFGDPPKKSPTEIVSLVARALAWSRALPESLQPRHIVLPLHLRLHLWYMLAIIRIIETSFPVLTDESYHAASDRDTTSSTDGTDINPRQTLHQTKLSFETLLRIYYLRHGFSHLDICANGFFLVQAKLALSDIAVDPQSEDTLARRATLALMAKCMYEQGKSVFMARVCSG</sequence>
<dbReference type="InterPro" id="IPR053187">
    <property type="entry name" value="Notoamide_regulator"/>
</dbReference>
<reference evidence="4" key="2">
    <citation type="submission" date="2023-06" db="EMBL/GenBank/DDBJ databases">
        <authorList>
            <consortium name="Lawrence Berkeley National Laboratory"/>
            <person name="Mondo S.J."/>
            <person name="Hensen N."/>
            <person name="Bonometti L."/>
            <person name="Westerberg I."/>
            <person name="Brannstrom I.O."/>
            <person name="Guillou S."/>
            <person name="Cros-Aarteil S."/>
            <person name="Calhoun S."/>
            <person name="Haridas S."/>
            <person name="Kuo A."/>
            <person name="Pangilinan J."/>
            <person name="Riley R."/>
            <person name="Labutti K."/>
            <person name="Andreopoulos B."/>
            <person name="Lipzen A."/>
            <person name="Chen C."/>
            <person name="Yanf M."/>
            <person name="Daum C."/>
            <person name="Ng V."/>
            <person name="Clum A."/>
            <person name="Steindorff A."/>
            <person name="Ohm R."/>
            <person name="Martin F."/>
            <person name="Silar P."/>
            <person name="Natvig D."/>
            <person name="Lalanne C."/>
            <person name="Gautier V."/>
            <person name="Ament-Velasquez S.L."/>
            <person name="Kruys A."/>
            <person name="Hutchinson M.I."/>
            <person name="Powell A.J."/>
            <person name="Barry K."/>
            <person name="Miller A.N."/>
            <person name="Grigoriev I.V."/>
            <person name="Debuchy R."/>
            <person name="Gladieux P."/>
            <person name="Thoren M.H."/>
            <person name="Johannesson H."/>
        </authorList>
    </citation>
    <scope>NUCLEOTIDE SEQUENCE</scope>
    <source>
        <strain evidence="4">PSN324</strain>
    </source>
</reference>
<feature type="domain" description="Zn(2)-C6 fungal-type" evidence="3">
    <location>
        <begin position="57"/>
        <end position="88"/>
    </location>
</feature>
<keyword evidence="5" id="KW-1185">Reference proteome</keyword>
<dbReference type="PROSITE" id="PS00463">
    <property type="entry name" value="ZN2_CY6_FUNGAL_1"/>
    <property type="match status" value="1"/>
</dbReference>
<evidence type="ECO:0000259" key="3">
    <source>
        <dbReference type="PROSITE" id="PS50048"/>
    </source>
</evidence>
<accession>A0AAV9HAR7</accession>
<dbReference type="GO" id="GO:0000981">
    <property type="term" value="F:DNA-binding transcription factor activity, RNA polymerase II-specific"/>
    <property type="evidence" value="ECO:0007669"/>
    <property type="project" value="InterPro"/>
</dbReference>
<evidence type="ECO:0000256" key="2">
    <source>
        <dbReference type="SAM" id="MobiDB-lite"/>
    </source>
</evidence>
<comment type="caution">
    <text evidence="4">The sequence shown here is derived from an EMBL/GenBank/DDBJ whole genome shotgun (WGS) entry which is preliminary data.</text>
</comment>
<dbReference type="PANTHER" id="PTHR47256:SF1">
    <property type="entry name" value="ZN(II)2CYS6 TRANSCRIPTION FACTOR (EUROFUNG)"/>
    <property type="match status" value="1"/>
</dbReference>
<dbReference type="EMBL" id="MU865123">
    <property type="protein sequence ID" value="KAK4457304.1"/>
    <property type="molecule type" value="Genomic_DNA"/>
</dbReference>
<evidence type="ECO:0000256" key="1">
    <source>
        <dbReference type="ARBA" id="ARBA00023242"/>
    </source>
</evidence>
<dbReference type="SMART" id="SM00066">
    <property type="entry name" value="GAL4"/>
    <property type="match status" value="1"/>
</dbReference>
<feature type="compositionally biased region" description="Low complexity" evidence="2">
    <location>
        <begin position="22"/>
        <end position="36"/>
    </location>
</feature>
<dbReference type="SUPFAM" id="SSF57701">
    <property type="entry name" value="Zn2/Cys6 DNA-binding domain"/>
    <property type="match status" value="1"/>
</dbReference>
<dbReference type="AlphaFoldDB" id="A0AAV9HAR7"/>
<gene>
    <name evidence="4" type="ORF">QBC42DRAFT_341811</name>
</gene>
<dbReference type="Proteomes" id="UP001321749">
    <property type="component" value="Unassembled WGS sequence"/>
</dbReference>
<feature type="region of interest" description="Disordered" evidence="2">
    <location>
        <begin position="1"/>
        <end position="49"/>
    </location>
</feature>